<comment type="caution">
    <text evidence="2">The sequence shown here is derived from an EMBL/GenBank/DDBJ whole genome shotgun (WGS) entry which is preliminary data.</text>
</comment>
<dbReference type="EMBL" id="JAULUE010002060">
    <property type="protein sequence ID" value="KAK5884892.1"/>
    <property type="molecule type" value="Genomic_DNA"/>
</dbReference>
<feature type="region of interest" description="Disordered" evidence="1">
    <location>
        <begin position="1"/>
        <end position="21"/>
    </location>
</feature>
<keyword evidence="3" id="KW-1185">Reference proteome</keyword>
<evidence type="ECO:0000313" key="3">
    <source>
        <dbReference type="Proteomes" id="UP001335648"/>
    </source>
</evidence>
<protein>
    <submittedName>
        <fullName evidence="2">Uncharacterized protein</fullName>
    </submittedName>
</protein>
<dbReference type="AlphaFoldDB" id="A0AAN8BHH7"/>
<proteinExistence type="predicted"/>
<dbReference type="Proteomes" id="UP001335648">
    <property type="component" value="Unassembled WGS sequence"/>
</dbReference>
<name>A0AAN8BHH7_9TELE</name>
<evidence type="ECO:0000256" key="1">
    <source>
        <dbReference type="SAM" id="MobiDB-lite"/>
    </source>
</evidence>
<accession>A0AAN8BHH7</accession>
<gene>
    <name evidence="2" type="ORF">CesoFtcFv8_018662</name>
</gene>
<sequence>MDAGLLGTEVDEEQGREGRAKQQGIVLVHQALGDTLKHIHSFTHLHGRAHKRMLLPTAAQTCAGISEGSPISSPVLGVEADRPSSVKLTSEIEPPLLCSLPVDPTEYLRAVIHNFWHPNPSHKQRTSNNNL</sequence>
<evidence type="ECO:0000313" key="2">
    <source>
        <dbReference type="EMBL" id="KAK5884892.1"/>
    </source>
</evidence>
<organism evidence="2 3">
    <name type="scientific">Champsocephalus esox</name>
    <name type="common">pike icefish</name>
    <dbReference type="NCBI Taxonomy" id="159716"/>
    <lineage>
        <taxon>Eukaryota</taxon>
        <taxon>Metazoa</taxon>
        <taxon>Chordata</taxon>
        <taxon>Craniata</taxon>
        <taxon>Vertebrata</taxon>
        <taxon>Euteleostomi</taxon>
        <taxon>Actinopterygii</taxon>
        <taxon>Neopterygii</taxon>
        <taxon>Teleostei</taxon>
        <taxon>Neoteleostei</taxon>
        <taxon>Acanthomorphata</taxon>
        <taxon>Eupercaria</taxon>
        <taxon>Perciformes</taxon>
        <taxon>Notothenioidei</taxon>
        <taxon>Channichthyidae</taxon>
        <taxon>Champsocephalus</taxon>
    </lineage>
</organism>
<reference evidence="2 3" key="1">
    <citation type="journal article" date="2023" name="Mol. Biol. Evol.">
        <title>Genomics of Secondarily Temperate Adaptation in the Only Non-Antarctic Icefish.</title>
        <authorList>
            <person name="Rivera-Colon A.G."/>
            <person name="Rayamajhi N."/>
            <person name="Minhas B.F."/>
            <person name="Madrigal G."/>
            <person name="Bilyk K.T."/>
            <person name="Yoon V."/>
            <person name="Hune M."/>
            <person name="Gregory S."/>
            <person name="Cheng C.H.C."/>
            <person name="Catchen J.M."/>
        </authorList>
    </citation>
    <scope>NUCLEOTIDE SEQUENCE [LARGE SCALE GENOMIC DNA]</scope>
    <source>
        <strain evidence="2">JC2023a</strain>
    </source>
</reference>